<dbReference type="CDD" id="cd00293">
    <property type="entry name" value="USP-like"/>
    <property type="match status" value="1"/>
</dbReference>
<evidence type="ECO:0000313" key="4">
    <source>
        <dbReference type="Proteomes" id="UP000618952"/>
    </source>
</evidence>
<dbReference type="Proteomes" id="UP000618952">
    <property type="component" value="Unassembled WGS sequence"/>
</dbReference>
<comment type="similarity">
    <text evidence="1">Belongs to the universal stress protein A family.</text>
</comment>
<reference evidence="3 4" key="1">
    <citation type="submission" date="2020-08" db="EMBL/GenBank/DDBJ databases">
        <title>Arenibacter gaetbuli sp. nov., isolated from a sand dune.</title>
        <authorList>
            <person name="Park S."/>
            <person name="Yoon J.-H."/>
        </authorList>
    </citation>
    <scope>NUCLEOTIDE SEQUENCE [LARGE SCALE GENOMIC DNA]</scope>
    <source>
        <strain evidence="3 4">BSSL-BM3</strain>
    </source>
</reference>
<dbReference type="PANTHER" id="PTHR46268">
    <property type="entry name" value="STRESS RESPONSE PROTEIN NHAX"/>
    <property type="match status" value="1"/>
</dbReference>
<evidence type="ECO:0000256" key="1">
    <source>
        <dbReference type="ARBA" id="ARBA00008791"/>
    </source>
</evidence>
<dbReference type="InterPro" id="IPR006016">
    <property type="entry name" value="UspA"/>
</dbReference>
<dbReference type="Pfam" id="PF00582">
    <property type="entry name" value="Usp"/>
    <property type="match status" value="1"/>
</dbReference>
<evidence type="ECO:0000313" key="3">
    <source>
        <dbReference type="EMBL" id="MBC8768661.1"/>
    </source>
</evidence>
<protein>
    <submittedName>
        <fullName evidence="3">Universal stress protein</fullName>
    </submittedName>
</protein>
<comment type="caution">
    <text evidence="3">The sequence shown here is derived from an EMBL/GenBank/DDBJ whole genome shotgun (WGS) entry which is preliminary data.</text>
</comment>
<proteinExistence type="inferred from homology"/>
<dbReference type="PRINTS" id="PR01438">
    <property type="entry name" value="UNVRSLSTRESS"/>
</dbReference>
<name>A0ABR7QNA5_9FLAO</name>
<keyword evidence="4" id="KW-1185">Reference proteome</keyword>
<sequence>MKKILLPTDFSDNAWNAIFTAVKLYASVKCKFLILHAYEPKAMNILGKKSQQRLGVIYDSLEKYSTQELDKILEYLNKNHNNANHSFETISKSDTLEKSIKELTTAEEVDLIVMGTQGATGAKEIFLGSNTVKVLKQLKNNSVLVVPKDYNFQKLKTVVFPTDYTRMYKKLELLPMTEIAKLWKATIKVIHVGVEFKLSNVQKTNMGILEERLEGSDYSLHEIAFEANVEQSVEQYISEIRADLLTVLRYQHSFWERIIGEPVIKKLAFHSKVPVLFLPEQSLRK</sequence>
<dbReference type="InterPro" id="IPR006015">
    <property type="entry name" value="Universal_stress_UspA"/>
</dbReference>
<gene>
    <name evidence="3" type="ORF">H4O18_11715</name>
</gene>
<dbReference type="SUPFAM" id="SSF52402">
    <property type="entry name" value="Adenine nucleotide alpha hydrolases-like"/>
    <property type="match status" value="2"/>
</dbReference>
<dbReference type="PANTHER" id="PTHR46268:SF6">
    <property type="entry name" value="UNIVERSAL STRESS PROTEIN UP12"/>
    <property type="match status" value="1"/>
</dbReference>
<organism evidence="3 4">
    <name type="scientific">Arenibacter arenosicollis</name>
    <dbReference type="NCBI Taxonomy" id="2762274"/>
    <lineage>
        <taxon>Bacteria</taxon>
        <taxon>Pseudomonadati</taxon>
        <taxon>Bacteroidota</taxon>
        <taxon>Flavobacteriia</taxon>
        <taxon>Flavobacteriales</taxon>
        <taxon>Flavobacteriaceae</taxon>
        <taxon>Arenibacter</taxon>
    </lineage>
</organism>
<dbReference type="Gene3D" id="3.40.50.620">
    <property type="entry name" value="HUPs"/>
    <property type="match status" value="2"/>
</dbReference>
<dbReference type="EMBL" id="JACLHY010000010">
    <property type="protein sequence ID" value="MBC8768661.1"/>
    <property type="molecule type" value="Genomic_DNA"/>
</dbReference>
<evidence type="ECO:0000259" key="2">
    <source>
        <dbReference type="Pfam" id="PF00582"/>
    </source>
</evidence>
<accession>A0ABR7QNA5</accession>
<dbReference type="InterPro" id="IPR014729">
    <property type="entry name" value="Rossmann-like_a/b/a_fold"/>
</dbReference>
<dbReference type="RefSeq" id="WP_187584766.1">
    <property type="nucleotide sequence ID" value="NZ_JACLHY010000010.1"/>
</dbReference>
<feature type="domain" description="UspA" evidence="2">
    <location>
        <begin position="1"/>
        <end position="147"/>
    </location>
</feature>